<proteinExistence type="predicted"/>
<evidence type="ECO:0000313" key="2">
    <source>
        <dbReference type="Proteomes" id="UP000789342"/>
    </source>
</evidence>
<keyword evidence="2" id="KW-1185">Reference proteome</keyword>
<reference evidence="1" key="1">
    <citation type="submission" date="2021-06" db="EMBL/GenBank/DDBJ databases">
        <authorList>
            <person name="Kallberg Y."/>
            <person name="Tangrot J."/>
            <person name="Rosling A."/>
        </authorList>
    </citation>
    <scope>NUCLEOTIDE SEQUENCE</scope>
    <source>
        <strain evidence="1">CL551</strain>
    </source>
</reference>
<evidence type="ECO:0000313" key="1">
    <source>
        <dbReference type="EMBL" id="CAG8746555.1"/>
    </source>
</evidence>
<comment type="caution">
    <text evidence="1">The sequence shown here is derived from an EMBL/GenBank/DDBJ whole genome shotgun (WGS) entry which is preliminary data.</text>
</comment>
<dbReference type="Proteomes" id="UP000789342">
    <property type="component" value="Unassembled WGS sequence"/>
</dbReference>
<protein>
    <submittedName>
        <fullName evidence="1">3513_t:CDS:1</fullName>
    </submittedName>
</protein>
<accession>A0A9N9IPZ7</accession>
<name>A0A9N9IPZ7_9GLOM</name>
<dbReference type="AlphaFoldDB" id="A0A9N9IPZ7"/>
<organism evidence="1 2">
    <name type="scientific">Acaulospora morrowiae</name>
    <dbReference type="NCBI Taxonomy" id="94023"/>
    <lineage>
        <taxon>Eukaryota</taxon>
        <taxon>Fungi</taxon>
        <taxon>Fungi incertae sedis</taxon>
        <taxon>Mucoromycota</taxon>
        <taxon>Glomeromycotina</taxon>
        <taxon>Glomeromycetes</taxon>
        <taxon>Diversisporales</taxon>
        <taxon>Acaulosporaceae</taxon>
        <taxon>Acaulospora</taxon>
    </lineage>
</organism>
<gene>
    <name evidence="1" type="ORF">AMORRO_LOCUS15083</name>
</gene>
<dbReference type="EMBL" id="CAJVPV010033232">
    <property type="protein sequence ID" value="CAG8746555.1"/>
    <property type="molecule type" value="Genomic_DNA"/>
</dbReference>
<feature type="non-terminal residue" evidence="1">
    <location>
        <position position="81"/>
    </location>
</feature>
<sequence>MRYFRAKILFSISLTTQLALLRYLRLVASSEMVVHVYELLDILKGTVTKFGLESKVIDSVRTTASVLQGQSFDVMMSCHIW</sequence>